<dbReference type="PANTHER" id="PTHR45945:SF3">
    <property type="entry name" value="REGULATOR OF G-PROTEIN SIGNALING LOCO"/>
    <property type="match status" value="1"/>
</dbReference>
<feature type="region of interest" description="Disordered" evidence="5">
    <location>
        <begin position="811"/>
        <end position="830"/>
    </location>
</feature>
<feature type="compositionally biased region" description="Basic and acidic residues" evidence="5">
    <location>
        <begin position="1754"/>
        <end position="1767"/>
    </location>
</feature>
<feature type="compositionally biased region" description="Polar residues" evidence="5">
    <location>
        <begin position="470"/>
        <end position="485"/>
    </location>
</feature>
<evidence type="ECO:0000256" key="3">
    <source>
        <dbReference type="ARBA" id="ARBA00022490"/>
    </source>
</evidence>
<feature type="compositionally biased region" description="Polar residues" evidence="5">
    <location>
        <begin position="517"/>
        <end position="539"/>
    </location>
</feature>
<keyword evidence="10" id="KW-1185">Reference proteome</keyword>
<dbReference type="InterPro" id="IPR044926">
    <property type="entry name" value="RGS_subdomain_2"/>
</dbReference>
<dbReference type="InterPro" id="IPR001478">
    <property type="entry name" value="PDZ"/>
</dbReference>
<feature type="compositionally biased region" description="Basic and acidic residues" evidence="5">
    <location>
        <begin position="588"/>
        <end position="602"/>
    </location>
</feature>
<name>A0ABN8NQS2_9CNID</name>
<dbReference type="PROSITE" id="PS50898">
    <property type="entry name" value="RBD"/>
    <property type="match status" value="2"/>
</dbReference>
<keyword evidence="2" id="KW-0343">GTPase activation</keyword>
<dbReference type="Pfam" id="PF02188">
    <property type="entry name" value="GoLoco"/>
    <property type="match status" value="1"/>
</dbReference>
<reference evidence="9 10" key="1">
    <citation type="submission" date="2022-05" db="EMBL/GenBank/DDBJ databases">
        <authorList>
            <consortium name="Genoscope - CEA"/>
            <person name="William W."/>
        </authorList>
    </citation>
    <scope>NUCLEOTIDE SEQUENCE [LARGE SCALE GENOMIC DNA]</scope>
</reference>
<dbReference type="InterPro" id="IPR011993">
    <property type="entry name" value="PH-like_dom_sf"/>
</dbReference>
<comment type="subcellular location">
    <subcellularLocation>
        <location evidence="1">Cytoplasm</location>
    </subcellularLocation>
</comment>
<dbReference type="SUPFAM" id="SSF50729">
    <property type="entry name" value="PH domain-like"/>
    <property type="match status" value="1"/>
</dbReference>
<dbReference type="CDD" id="cd17067">
    <property type="entry name" value="RBD2_RGS12_like"/>
    <property type="match status" value="1"/>
</dbReference>
<feature type="compositionally biased region" description="Basic and acidic residues" evidence="5">
    <location>
        <begin position="1305"/>
        <end position="1320"/>
    </location>
</feature>
<dbReference type="SMART" id="SM00455">
    <property type="entry name" value="RBD"/>
    <property type="match status" value="2"/>
</dbReference>
<keyword evidence="3" id="KW-0963">Cytoplasm</keyword>
<evidence type="ECO:0000259" key="7">
    <source>
        <dbReference type="PROSITE" id="PS50132"/>
    </source>
</evidence>
<proteinExistence type="predicted"/>
<evidence type="ECO:0000313" key="10">
    <source>
        <dbReference type="Proteomes" id="UP001159405"/>
    </source>
</evidence>
<dbReference type="Gene3D" id="2.30.29.30">
    <property type="entry name" value="Pleckstrin-homology domain (PH domain)/Phosphotyrosine-binding domain (PTB)"/>
    <property type="match status" value="1"/>
</dbReference>
<feature type="domain" description="PDZ" evidence="6">
    <location>
        <begin position="16"/>
        <end position="93"/>
    </location>
</feature>
<dbReference type="InterPro" id="IPR003116">
    <property type="entry name" value="RBD_dom"/>
</dbReference>
<dbReference type="PROSITE" id="PS50132">
    <property type="entry name" value="RGS"/>
    <property type="match status" value="1"/>
</dbReference>
<feature type="domain" description="RBD" evidence="8">
    <location>
        <begin position="963"/>
        <end position="1033"/>
    </location>
</feature>
<accession>A0ABN8NQS2</accession>
<evidence type="ECO:0000259" key="6">
    <source>
        <dbReference type="PROSITE" id="PS50106"/>
    </source>
</evidence>
<feature type="compositionally biased region" description="Basic and acidic residues" evidence="5">
    <location>
        <begin position="486"/>
        <end position="499"/>
    </location>
</feature>
<evidence type="ECO:0000256" key="2">
    <source>
        <dbReference type="ARBA" id="ARBA00022468"/>
    </source>
</evidence>
<evidence type="ECO:0000256" key="5">
    <source>
        <dbReference type="SAM" id="MobiDB-lite"/>
    </source>
</evidence>
<comment type="caution">
    <text evidence="9">The sequence shown here is derived from an EMBL/GenBank/DDBJ whole genome shotgun (WGS) entry which is preliminary data.</text>
</comment>
<dbReference type="Pfam" id="PF02196">
    <property type="entry name" value="RBD"/>
    <property type="match status" value="2"/>
</dbReference>
<dbReference type="Gene3D" id="2.30.42.10">
    <property type="match status" value="1"/>
</dbReference>
<feature type="domain" description="RBD" evidence="8">
    <location>
        <begin position="889"/>
        <end position="962"/>
    </location>
</feature>
<evidence type="ECO:0000259" key="8">
    <source>
        <dbReference type="PROSITE" id="PS50898"/>
    </source>
</evidence>
<dbReference type="InterPro" id="IPR016137">
    <property type="entry name" value="RGS"/>
</dbReference>
<evidence type="ECO:0000256" key="4">
    <source>
        <dbReference type="ARBA" id="ARBA00022737"/>
    </source>
</evidence>
<dbReference type="PROSITE" id="PS50106">
    <property type="entry name" value="PDZ"/>
    <property type="match status" value="1"/>
</dbReference>
<keyword evidence="4" id="KW-0677">Repeat</keyword>
<feature type="region of interest" description="Disordered" evidence="5">
    <location>
        <begin position="174"/>
        <end position="209"/>
    </location>
</feature>
<evidence type="ECO:0000313" key="9">
    <source>
        <dbReference type="EMBL" id="CAH3116950.1"/>
    </source>
</evidence>
<feature type="compositionally biased region" description="Low complexity" evidence="5">
    <location>
        <begin position="1596"/>
        <end position="1612"/>
    </location>
</feature>
<protein>
    <recommendedName>
        <fullName evidence="11">Regulator of G-protein signaling 12</fullName>
    </recommendedName>
</protein>
<organism evidence="9 10">
    <name type="scientific">Porites lobata</name>
    <dbReference type="NCBI Taxonomy" id="104759"/>
    <lineage>
        <taxon>Eukaryota</taxon>
        <taxon>Metazoa</taxon>
        <taxon>Cnidaria</taxon>
        <taxon>Anthozoa</taxon>
        <taxon>Hexacorallia</taxon>
        <taxon>Scleractinia</taxon>
        <taxon>Fungiina</taxon>
        <taxon>Poritidae</taxon>
        <taxon>Porites</taxon>
    </lineage>
</organism>
<feature type="region of interest" description="Disordered" evidence="5">
    <location>
        <begin position="1040"/>
        <end position="1063"/>
    </location>
</feature>
<evidence type="ECO:0000256" key="1">
    <source>
        <dbReference type="ARBA" id="ARBA00004496"/>
    </source>
</evidence>
<dbReference type="EMBL" id="CALNXK010000030">
    <property type="protein sequence ID" value="CAH3116950.1"/>
    <property type="molecule type" value="Genomic_DNA"/>
</dbReference>
<dbReference type="SMART" id="SM00390">
    <property type="entry name" value="GoLoco"/>
    <property type="match status" value="1"/>
</dbReference>
<dbReference type="SMART" id="SM00315">
    <property type="entry name" value="RGS"/>
    <property type="match status" value="1"/>
</dbReference>
<feature type="compositionally biased region" description="Polar residues" evidence="5">
    <location>
        <begin position="1708"/>
        <end position="1719"/>
    </location>
</feature>
<sequence length="1786" mass="196776">MQPSTETLYKEIPIRTVELYRKPEGFGFTLSSQGPCVLSCILAGSPAHRAGLKPGDQIIEVNGTSVQKTPHEQVVKLIASSTNGMVRLGVRKRAEIQRTAVNGDKINYEISEEKVVEEAIINRVDKVVEELRSGQLFGDSSKLRQTLSSGKFISAEEVVSDEELKASFCESIRSESSFPGSSPAQSYASSRRSSEGDVGSNSSSPQLSRLLYPTMTPLRNHSPADIGFEPELRVIVGYLGSIELPAASSLPAASLTAIRNCVRRLRAQQKVHNIFVMEISLTGIQLVDSEKRSVVTYPLKSLAFTALCSDDKRVFGIVTRKSNEPEKVINPLNSWHAQNNNKIDLQSTVNCSCHVFSVDPELRSHETHQHVAEKYRIRCTPLGVDSGCAEFPGSSSTILKTITGMFKERTGSESGGTSSDGEVFTNVRVRSASLSSSQSESDAVRHCNDVTSQPQTIDFANNQAVNGLQQDLQSSQSIKHISPNDSKNRQKGETDKEQEGVISFNQQVHPAERNDSGIGSDSYPQNDTEAVNGATFSKESNSRRPPPPVVSVSSFHSRESSVDSQFSMGSHYDPLAAVPSGILRKPRRNSEGEQMGSKERHLSNSQESLAHSDIVLGCSLVKKNLNATESICSSTQSIHSLSSMPGDMSQVDGRVSRWALGFDKLMEDPAGLGCFKEFLKKEFSDENIVFWIACENFRNLTEFEQLKFEAENIFHNHLAPNAPMPVNIDSNAVKDAEEQLQNPNSDMFRLQQQQVYTLMKFDSYPRFLKSDVYRQSLAADLEGAPLPGEEGEEDRELKTRGSFFWKRSVRRSRGSKHSSKRSSKGVDGERKKAFLPWKGKHVKKGDRSFGSQPGSARSSISSLSDSFQNISHSSESLHADQRRESEAFQFCRVVLPDQSSTILLCKEGQTLRQALVHLCDRRHLSLVAHEVYLGGGDKLVPLEELDEDMSIMGGREVVLEHRTLFRLELPDGVTLCIKVKPNQSVRACLEPILSRHGLSTDRVIAHLAECEVPLDPGIPAASIEHQQVVVEIAEQFAGNANTSSRVPGRRANSSRASRRGSKKNAFDDLALEEVMRGRRQTLGDGHFDETGIWVPDLKSAPLSEDSLKSLERGDESGNSLLKSQGLFARKRREASEQDKIIPVANKSGRFGNDKPTDVKDFFELISKAQANRMDDQRGELKGNLELPDFLKIPNRKTAETDGTFKVPYAPPPPPGFRNGETNMKKPAVKKTLSNPVTPGPEKMDLMQELSVKLSKRSDSTKTNLSSPKENTERNTEQNEMLLDYNFNSRLQPQQEQNGSKAVGTRRGERNLRSERPRSSTDVEVYTVDAARGMRVETGPQPRPVSENEPPRNVAHVQPLVRSQGSQPLTVNSLRGIHYATNPRRSSGDQAGHYRSNNVGSVKPQTIERVTSKSSQNVRETTPAIYNVKPGAKPGSKPGSIREAMQGKGFDDSRRFSSIPVDIPSRKIVSAYSLPEVSTRKAEILVPSSGGPPPVPRRTVSSMEARRPRPKPIIGSEELLAGLENTVVESQLNTSPSSAPSQDITRVASPLPPPPIPLSGSMHDLQLADFSPPPSICESPEGPNTSQYRRSLDSSITQQTFTSDSFPSSTTSQARHSIASPPNYSGPVAYVDLPNKDVQRQRIDNRSTDSNRQSIKTHIRQSNSHVPNPGGYSNQPGRSEDHTDAASQPRRSPPDTHTPCSGTPPLLNPNKTITPSTNERTLVDESSESDTPYTGHRPPIDVASKRLVHGTSRSVDSEKRRSRQDGEIPKLDPYVTYEKEDLRITFV</sequence>
<dbReference type="Gene3D" id="3.10.20.90">
    <property type="entry name" value="Phosphatidylinositol 3-kinase Catalytic Subunit, Chain A, domain 1"/>
    <property type="match status" value="2"/>
</dbReference>
<feature type="region of interest" description="Disordered" evidence="5">
    <location>
        <begin position="1482"/>
        <end position="1767"/>
    </location>
</feature>
<dbReference type="SUPFAM" id="SSF54236">
    <property type="entry name" value="Ubiquitin-like"/>
    <property type="match status" value="2"/>
</dbReference>
<feature type="domain" description="RGS" evidence="7">
    <location>
        <begin position="661"/>
        <end position="777"/>
    </location>
</feature>
<dbReference type="Pfam" id="PF00615">
    <property type="entry name" value="RGS"/>
    <property type="match status" value="1"/>
</dbReference>
<feature type="region of interest" description="Disordered" evidence="5">
    <location>
        <begin position="1201"/>
        <end position="1277"/>
    </location>
</feature>
<dbReference type="SUPFAM" id="SSF48097">
    <property type="entry name" value="Regulator of G-protein signaling, RGS"/>
    <property type="match status" value="1"/>
</dbReference>
<dbReference type="Proteomes" id="UP001159405">
    <property type="component" value="Unassembled WGS sequence"/>
</dbReference>
<dbReference type="InterPro" id="IPR006020">
    <property type="entry name" value="PTB/PI_dom"/>
</dbReference>
<dbReference type="Pfam" id="PF00595">
    <property type="entry name" value="PDZ"/>
    <property type="match status" value="1"/>
</dbReference>
<dbReference type="InterPro" id="IPR046995">
    <property type="entry name" value="RGS10/12/14-like"/>
</dbReference>
<gene>
    <name evidence="9" type="ORF">PLOB_00025434</name>
</gene>
<feature type="compositionally biased region" description="Basic residues" evidence="5">
    <location>
        <begin position="811"/>
        <end position="823"/>
    </location>
</feature>
<dbReference type="PANTHER" id="PTHR45945">
    <property type="entry name" value="REGULATOR OF G-PROTEIN SIGNALING LOCO"/>
    <property type="match status" value="1"/>
</dbReference>
<evidence type="ECO:0008006" key="11">
    <source>
        <dbReference type="Google" id="ProtNLM"/>
    </source>
</evidence>
<feature type="compositionally biased region" description="Polar residues" evidence="5">
    <location>
        <begin position="1526"/>
        <end position="1543"/>
    </location>
</feature>
<dbReference type="Gene3D" id="1.10.196.10">
    <property type="match status" value="1"/>
</dbReference>
<feature type="compositionally biased region" description="Basic and acidic residues" evidence="5">
    <location>
        <begin position="1633"/>
        <end position="1648"/>
    </location>
</feature>
<feature type="compositionally biased region" description="Polar residues" evidence="5">
    <location>
        <begin position="1649"/>
        <end position="1676"/>
    </location>
</feature>
<dbReference type="Gene3D" id="1.10.167.10">
    <property type="entry name" value="Regulator of G-protein Signalling 4, domain 2"/>
    <property type="match status" value="1"/>
</dbReference>
<dbReference type="Pfam" id="PF00640">
    <property type="entry name" value="PID"/>
    <property type="match status" value="1"/>
</dbReference>
<dbReference type="InterPro" id="IPR036305">
    <property type="entry name" value="RGS_sf"/>
</dbReference>
<dbReference type="InterPro" id="IPR036034">
    <property type="entry name" value="PDZ_sf"/>
</dbReference>
<dbReference type="InterPro" id="IPR029071">
    <property type="entry name" value="Ubiquitin-like_domsf"/>
</dbReference>
<feature type="region of interest" description="Disordered" evidence="5">
    <location>
        <begin position="1289"/>
        <end position="1321"/>
    </location>
</feature>
<dbReference type="PROSITE" id="PS50877">
    <property type="entry name" value="GOLOCO"/>
    <property type="match status" value="1"/>
</dbReference>
<feature type="region of interest" description="Disordered" evidence="5">
    <location>
        <begin position="1425"/>
        <end position="1457"/>
    </location>
</feature>
<dbReference type="SMART" id="SM00462">
    <property type="entry name" value="PTB"/>
    <property type="match status" value="1"/>
</dbReference>
<feature type="region of interest" description="Disordered" evidence="5">
    <location>
        <begin position="470"/>
        <end position="606"/>
    </location>
</feature>
<dbReference type="SMART" id="SM00228">
    <property type="entry name" value="PDZ"/>
    <property type="match status" value="1"/>
</dbReference>
<dbReference type="PRINTS" id="PR01301">
    <property type="entry name" value="RGSPROTEIN"/>
</dbReference>
<dbReference type="SUPFAM" id="SSF50156">
    <property type="entry name" value="PDZ domain-like"/>
    <property type="match status" value="1"/>
</dbReference>
<dbReference type="InterPro" id="IPR003109">
    <property type="entry name" value="GoLoco_motif"/>
</dbReference>
<dbReference type="CDD" id="cd01817">
    <property type="entry name" value="RBD1_RGS12_like"/>
    <property type="match status" value="1"/>
</dbReference>
<feature type="compositionally biased region" description="Polar residues" evidence="5">
    <location>
        <begin position="1289"/>
        <end position="1299"/>
    </location>
</feature>
<dbReference type="CDD" id="cd13162">
    <property type="entry name" value="PTB_RGS12"/>
    <property type="match status" value="1"/>
</dbReference>
<feature type="compositionally biased region" description="Polar residues" evidence="5">
    <location>
        <begin position="1581"/>
        <end position="1595"/>
    </location>
</feature>
<dbReference type="InterPro" id="IPR024066">
    <property type="entry name" value="RGS_subdom1/3"/>
</dbReference>
<feature type="compositionally biased region" description="Polar residues" evidence="5">
    <location>
        <begin position="174"/>
        <end position="191"/>
    </location>
</feature>
<feature type="region of interest" description="Disordered" evidence="5">
    <location>
        <begin position="841"/>
        <end position="863"/>
    </location>
</feature>